<evidence type="ECO:0000259" key="9">
    <source>
        <dbReference type="PROSITE" id="PS51464"/>
    </source>
</evidence>
<keyword evidence="7" id="KW-0315">Glutamine amidotransferase</keyword>
<dbReference type="InterPro" id="IPR046348">
    <property type="entry name" value="SIS_dom_sf"/>
</dbReference>
<dbReference type="STRING" id="1618566.UR35_C0001G0129"/>
<reference evidence="10 11" key="1">
    <citation type="journal article" date="2015" name="Nature">
        <title>rRNA introns, odd ribosomes, and small enigmatic genomes across a large radiation of phyla.</title>
        <authorList>
            <person name="Brown C.T."/>
            <person name="Hug L.A."/>
            <person name="Thomas B.C."/>
            <person name="Sharon I."/>
            <person name="Castelle C.J."/>
            <person name="Singh A."/>
            <person name="Wilkins M.J."/>
            <person name="Williams K.H."/>
            <person name="Banfield J.F."/>
        </authorList>
    </citation>
    <scope>NUCLEOTIDE SEQUENCE [LARGE SCALE GENOMIC DNA]</scope>
</reference>
<dbReference type="InterPro" id="IPR017932">
    <property type="entry name" value="GATase_2_dom"/>
</dbReference>
<dbReference type="GO" id="GO:0006047">
    <property type="term" value="P:UDP-N-acetylglucosamine metabolic process"/>
    <property type="evidence" value="ECO:0007669"/>
    <property type="project" value="TreeGrafter"/>
</dbReference>
<dbReference type="Pfam" id="PF01380">
    <property type="entry name" value="SIS"/>
    <property type="match status" value="2"/>
</dbReference>
<dbReference type="GO" id="GO:0097367">
    <property type="term" value="F:carbohydrate derivative binding"/>
    <property type="evidence" value="ECO:0007669"/>
    <property type="project" value="InterPro"/>
</dbReference>
<accession>A0A0G0CQ75</accession>
<evidence type="ECO:0000256" key="1">
    <source>
        <dbReference type="ARBA" id="ARBA00001031"/>
    </source>
</evidence>
<keyword evidence="6" id="KW-0677">Repeat</keyword>
<evidence type="ECO:0000256" key="2">
    <source>
        <dbReference type="ARBA" id="ARBA00012916"/>
    </source>
</evidence>
<dbReference type="PROSITE" id="PS51278">
    <property type="entry name" value="GATASE_TYPE_2"/>
    <property type="match status" value="1"/>
</dbReference>
<dbReference type="InterPro" id="IPR035490">
    <property type="entry name" value="GlmS/FrlB_SIS"/>
</dbReference>
<dbReference type="Pfam" id="PF13522">
    <property type="entry name" value="GATase_6"/>
    <property type="match status" value="1"/>
</dbReference>
<evidence type="ECO:0000256" key="3">
    <source>
        <dbReference type="ARBA" id="ARBA00016090"/>
    </source>
</evidence>
<evidence type="ECO:0000313" key="11">
    <source>
        <dbReference type="Proteomes" id="UP000034778"/>
    </source>
</evidence>
<evidence type="ECO:0000256" key="4">
    <source>
        <dbReference type="ARBA" id="ARBA00022576"/>
    </source>
</evidence>
<dbReference type="PANTHER" id="PTHR10937:SF0">
    <property type="entry name" value="GLUTAMINE--FRUCTOSE-6-PHOSPHATE TRANSAMINASE (ISOMERIZING)"/>
    <property type="match status" value="1"/>
</dbReference>
<feature type="domain" description="SIS" evidence="9">
    <location>
        <begin position="277"/>
        <end position="417"/>
    </location>
</feature>
<sequence>MCGIYAYIGKKRNATSAVFDGLKRLDYRGYDSWGIAVINDHKILLNKHVGKVNKALLKLPKSSIAIGHTRWATHGAVTDLNAHPHFSSDKSFILAQNGIMENHEEIKVNLFKKYYKFISQTDTEVIVRLIEEESIKAKNIIEAIRKAFNKLRGRNTIIILTKDGQVVGVRNGSPLVLGFSKDKTEIYFSSDTLSFAPYVDQTLTLENGNMAIYSEGKITLKDVVTGKNIDLKDEKNKIQKQKVAKGKYKHFMIKEIYEQPNVIRAVIKQDFTSLKKLATQIKKSKNVYCIGSGTAGAAAAQIAFYLRTFGKINAISLIGAEASEYVDLINKNDLVIAPSQSGETADVLEFVEKVKKLKKVKFASYVNMQGSLMSRLSDFKFMANAGPEICVMSTKVFVSQISWGYLLAKIVEGKYKKGINNLIKLSQKINKLLNSKTNINRLKNLARILSRQKDIFILGKGQNLQIIKEGMVKIIEGSYIHAHGISAGDLKHYAITLMEKGVPVIFVISNDEVRDDVINAMNEVKARRADVYLLEDKEKSETSAISNIVSLQLLAYYIALFKGNDIDKPRNIAKSVTVK</sequence>
<evidence type="ECO:0000313" key="10">
    <source>
        <dbReference type="EMBL" id="KKP45532.1"/>
    </source>
</evidence>
<dbReference type="SUPFAM" id="SSF53697">
    <property type="entry name" value="SIS domain"/>
    <property type="match status" value="1"/>
</dbReference>
<dbReference type="InterPro" id="IPR047084">
    <property type="entry name" value="GFAT_N"/>
</dbReference>
<gene>
    <name evidence="10" type="ORF">UR35_C0001G0129</name>
</gene>
<dbReference type="PANTHER" id="PTHR10937">
    <property type="entry name" value="GLUCOSAMINE--FRUCTOSE-6-PHOSPHATE AMINOTRANSFERASE, ISOMERIZING"/>
    <property type="match status" value="1"/>
</dbReference>
<dbReference type="NCBIfam" id="TIGR01135">
    <property type="entry name" value="glmS"/>
    <property type="match status" value="1"/>
</dbReference>
<dbReference type="CDD" id="cd05009">
    <property type="entry name" value="SIS_GlmS_GlmD_2"/>
    <property type="match status" value="1"/>
</dbReference>
<organism evidence="10 11">
    <name type="scientific">Candidatus Woesebacteria bacterium GW2011_GWB1_33_22</name>
    <dbReference type="NCBI Taxonomy" id="1618566"/>
    <lineage>
        <taxon>Bacteria</taxon>
        <taxon>Candidatus Woeseibacteriota</taxon>
    </lineage>
</organism>
<keyword evidence="5 10" id="KW-0808">Transferase</keyword>
<dbReference type="InterPro" id="IPR035466">
    <property type="entry name" value="GlmS/AgaS_SIS"/>
</dbReference>
<dbReference type="CDD" id="cd00714">
    <property type="entry name" value="GFAT"/>
    <property type="match status" value="1"/>
</dbReference>
<proteinExistence type="predicted"/>
<dbReference type="EMBL" id="LBOW01000001">
    <property type="protein sequence ID" value="KKP45532.1"/>
    <property type="molecule type" value="Genomic_DNA"/>
</dbReference>
<comment type="caution">
    <text evidence="10">The sequence shown here is derived from an EMBL/GenBank/DDBJ whole genome shotgun (WGS) entry which is preliminary data.</text>
</comment>
<evidence type="ECO:0000256" key="6">
    <source>
        <dbReference type="ARBA" id="ARBA00022737"/>
    </source>
</evidence>
<feature type="domain" description="Glutamine amidotransferase type-2" evidence="8">
    <location>
        <begin position="2"/>
        <end position="216"/>
    </location>
</feature>
<dbReference type="CDD" id="cd05008">
    <property type="entry name" value="SIS_GlmS_GlmD_1"/>
    <property type="match status" value="1"/>
</dbReference>
<evidence type="ECO:0000256" key="7">
    <source>
        <dbReference type="ARBA" id="ARBA00022962"/>
    </source>
</evidence>
<dbReference type="Gene3D" id="3.40.50.10490">
    <property type="entry name" value="Glucose-6-phosphate isomerase like protein, domain 1"/>
    <property type="match status" value="2"/>
</dbReference>
<dbReference type="PROSITE" id="PS51464">
    <property type="entry name" value="SIS"/>
    <property type="match status" value="2"/>
</dbReference>
<dbReference type="InterPro" id="IPR005855">
    <property type="entry name" value="GFAT"/>
</dbReference>
<dbReference type="NCBIfam" id="NF001484">
    <property type="entry name" value="PRK00331.1"/>
    <property type="match status" value="1"/>
</dbReference>
<feature type="domain" description="SIS" evidence="9">
    <location>
        <begin position="445"/>
        <end position="569"/>
    </location>
</feature>
<dbReference type="GO" id="GO:0006487">
    <property type="term" value="P:protein N-linked glycosylation"/>
    <property type="evidence" value="ECO:0007669"/>
    <property type="project" value="TreeGrafter"/>
</dbReference>
<protein>
    <recommendedName>
        <fullName evidence="3">Glutamine--fructose-6-phosphate aminotransferase [isomerizing]</fullName>
        <ecNumber evidence="2">2.6.1.16</ecNumber>
    </recommendedName>
</protein>
<dbReference type="InterPro" id="IPR001347">
    <property type="entry name" value="SIS_dom"/>
</dbReference>
<dbReference type="EC" id="2.6.1.16" evidence="2"/>
<dbReference type="GO" id="GO:0006002">
    <property type="term" value="P:fructose 6-phosphate metabolic process"/>
    <property type="evidence" value="ECO:0007669"/>
    <property type="project" value="TreeGrafter"/>
</dbReference>
<dbReference type="GO" id="GO:0004360">
    <property type="term" value="F:glutamine-fructose-6-phosphate transaminase (isomerizing) activity"/>
    <property type="evidence" value="ECO:0007669"/>
    <property type="project" value="UniProtKB-EC"/>
</dbReference>
<keyword evidence="4 10" id="KW-0032">Aminotransferase</keyword>
<dbReference type="SUPFAM" id="SSF56235">
    <property type="entry name" value="N-terminal nucleophile aminohydrolases (Ntn hydrolases)"/>
    <property type="match status" value="1"/>
</dbReference>
<dbReference type="Proteomes" id="UP000034778">
    <property type="component" value="Unassembled WGS sequence"/>
</dbReference>
<dbReference type="PATRIC" id="fig|1618566.3.peg.127"/>
<comment type="catalytic activity">
    <reaction evidence="1">
        <text>D-fructose 6-phosphate + L-glutamine = D-glucosamine 6-phosphate + L-glutamate</text>
        <dbReference type="Rhea" id="RHEA:13237"/>
        <dbReference type="ChEBI" id="CHEBI:29985"/>
        <dbReference type="ChEBI" id="CHEBI:58359"/>
        <dbReference type="ChEBI" id="CHEBI:58725"/>
        <dbReference type="ChEBI" id="CHEBI:61527"/>
        <dbReference type="EC" id="2.6.1.16"/>
    </reaction>
</comment>
<evidence type="ECO:0000256" key="5">
    <source>
        <dbReference type="ARBA" id="ARBA00022679"/>
    </source>
</evidence>
<dbReference type="AlphaFoldDB" id="A0A0G0CQ75"/>
<dbReference type="InterPro" id="IPR029055">
    <property type="entry name" value="Ntn_hydrolases_N"/>
</dbReference>
<dbReference type="Gene3D" id="3.60.20.10">
    <property type="entry name" value="Glutamine Phosphoribosylpyrophosphate, subunit 1, domain 1"/>
    <property type="match status" value="1"/>
</dbReference>
<name>A0A0G0CQ75_9BACT</name>
<evidence type="ECO:0000259" key="8">
    <source>
        <dbReference type="PROSITE" id="PS51278"/>
    </source>
</evidence>